<keyword evidence="2" id="KW-1185">Reference proteome</keyword>
<organism evidence="1 2">
    <name type="scientific">Mycobacteroides franklinii</name>
    <dbReference type="NCBI Taxonomy" id="948102"/>
    <lineage>
        <taxon>Bacteria</taxon>
        <taxon>Bacillati</taxon>
        <taxon>Actinomycetota</taxon>
        <taxon>Actinomycetes</taxon>
        <taxon>Mycobacteriales</taxon>
        <taxon>Mycobacteriaceae</taxon>
        <taxon>Mycobacteroides</taxon>
    </lineage>
</organism>
<name>A0A4V3HVI4_9MYCO</name>
<evidence type="ECO:0000313" key="1">
    <source>
        <dbReference type="EMBL" id="TDZ52313.1"/>
    </source>
</evidence>
<evidence type="ECO:0000313" key="2">
    <source>
        <dbReference type="Proteomes" id="UP000295165"/>
    </source>
</evidence>
<reference evidence="1 2" key="1">
    <citation type="journal article" date="2019" name="Sci. Rep.">
        <title>Extended insight into the Mycobacterium chelonae-abscessus complex through whole genome sequencing of Mycobacterium salmoniphilum outbreak and Mycobacterium salmoniphilum-like strains.</title>
        <authorList>
            <person name="Behra P.R.K."/>
            <person name="Das S."/>
            <person name="Pettersson B.M.F."/>
            <person name="Shirreff L."/>
            <person name="DuCote T."/>
            <person name="Jacobsson K.G."/>
            <person name="Ennis D.G."/>
            <person name="Kirsebom L.A."/>
        </authorList>
    </citation>
    <scope>NUCLEOTIDE SEQUENCE [LARGE SCALE GENOMIC DNA]</scope>
    <source>
        <strain evidence="1 2">CCUG 63697</strain>
    </source>
</reference>
<gene>
    <name evidence="1" type="ORF">CCUG63697_00790</name>
</gene>
<dbReference type="AlphaFoldDB" id="A0A4V3HVI4"/>
<proteinExistence type="predicted"/>
<dbReference type="EMBL" id="PECC01000026">
    <property type="protein sequence ID" value="TDZ52313.1"/>
    <property type="molecule type" value="Genomic_DNA"/>
</dbReference>
<comment type="caution">
    <text evidence="1">The sequence shown here is derived from an EMBL/GenBank/DDBJ whole genome shotgun (WGS) entry which is preliminary data.</text>
</comment>
<dbReference type="Proteomes" id="UP000295165">
    <property type="component" value="Unassembled WGS sequence"/>
</dbReference>
<sequence length="81" mass="9356">MVRNRIQSTAFSAGFLTQEFLRSEYVDHTYAGWPIDQRLEGFLRHHEIARTAYDGDIHTMLLERVMAYIGKSSRHELGSLG</sequence>
<accession>A0A4V3HVI4</accession>
<protein>
    <submittedName>
        <fullName evidence="1">Uncharacterized protein</fullName>
    </submittedName>
</protein>